<comment type="caution">
    <text evidence="1">The sequence shown here is derived from an EMBL/GenBank/DDBJ whole genome shotgun (WGS) entry which is preliminary data.</text>
</comment>
<dbReference type="AlphaFoldDB" id="A0A4C1WD61"/>
<sequence>MLGGRDMRESRPPDLLADRSKIVAGTARTPGRDGVGRVSPRTISQGLALITHTGGRAFVRPRSGSIAYGVRCAYRGTLRLRLLNV</sequence>
<evidence type="ECO:0000313" key="2">
    <source>
        <dbReference type="Proteomes" id="UP000299102"/>
    </source>
</evidence>
<dbReference type="EMBL" id="BGZK01000535">
    <property type="protein sequence ID" value="GBP48983.1"/>
    <property type="molecule type" value="Genomic_DNA"/>
</dbReference>
<protein>
    <submittedName>
        <fullName evidence="1">Uncharacterized protein</fullName>
    </submittedName>
</protein>
<proteinExistence type="predicted"/>
<reference evidence="1 2" key="1">
    <citation type="journal article" date="2019" name="Commun. Biol.">
        <title>The bagworm genome reveals a unique fibroin gene that provides high tensile strength.</title>
        <authorList>
            <person name="Kono N."/>
            <person name="Nakamura H."/>
            <person name="Ohtoshi R."/>
            <person name="Tomita M."/>
            <person name="Numata K."/>
            <person name="Arakawa K."/>
        </authorList>
    </citation>
    <scope>NUCLEOTIDE SEQUENCE [LARGE SCALE GENOMIC DNA]</scope>
</reference>
<evidence type="ECO:0000313" key="1">
    <source>
        <dbReference type="EMBL" id="GBP48983.1"/>
    </source>
</evidence>
<dbReference type="Proteomes" id="UP000299102">
    <property type="component" value="Unassembled WGS sequence"/>
</dbReference>
<accession>A0A4C1WD61</accession>
<organism evidence="1 2">
    <name type="scientific">Eumeta variegata</name>
    <name type="common">Bagworm moth</name>
    <name type="synonym">Eumeta japonica</name>
    <dbReference type="NCBI Taxonomy" id="151549"/>
    <lineage>
        <taxon>Eukaryota</taxon>
        <taxon>Metazoa</taxon>
        <taxon>Ecdysozoa</taxon>
        <taxon>Arthropoda</taxon>
        <taxon>Hexapoda</taxon>
        <taxon>Insecta</taxon>
        <taxon>Pterygota</taxon>
        <taxon>Neoptera</taxon>
        <taxon>Endopterygota</taxon>
        <taxon>Lepidoptera</taxon>
        <taxon>Glossata</taxon>
        <taxon>Ditrysia</taxon>
        <taxon>Tineoidea</taxon>
        <taxon>Psychidae</taxon>
        <taxon>Oiketicinae</taxon>
        <taxon>Eumeta</taxon>
    </lineage>
</organism>
<keyword evidence="2" id="KW-1185">Reference proteome</keyword>
<gene>
    <name evidence="1" type="ORF">EVAR_35604_1</name>
</gene>
<name>A0A4C1WD61_EUMVA</name>